<accession>A0ABV0CZZ7</accession>
<sequence>MNLPFIDWIWRIRGEIAIEPPLTTEETFARLQPLVDKETTECDIGDSTLTYVKGNPAAQDRLATFSRGTFTVEQQGGLTRLLYDVKSNALALVLLAPLFFLGFAQVAVAINQWEDRKAELAKGEATGEAVEDEEEGEPAPHHWIDEALGAPAPETLEQKQQRMEEEGEQKKEKLPTTPSYALAGLFLALYVLGRFLEPYLFRRTLKRAVNLELAEMKAVAPEAAQAGRAS</sequence>
<organism evidence="2 3">
    <name type="scientific">Aurantiacibacter flavus</name>
    <dbReference type="NCBI Taxonomy" id="3145232"/>
    <lineage>
        <taxon>Bacteria</taxon>
        <taxon>Pseudomonadati</taxon>
        <taxon>Pseudomonadota</taxon>
        <taxon>Alphaproteobacteria</taxon>
        <taxon>Sphingomonadales</taxon>
        <taxon>Erythrobacteraceae</taxon>
        <taxon>Aurantiacibacter</taxon>
    </lineage>
</organism>
<proteinExistence type="predicted"/>
<evidence type="ECO:0000256" key="1">
    <source>
        <dbReference type="SAM" id="Phobius"/>
    </source>
</evidence>
<dbReference type="Proteomes" id="UP001484535">
    <property type="component" value="Unassembled WGS sequence"/>
</dbReference>
<evidence type="ECO:0000313" key="3">
    <source>
        <dbReference type="Proteomes" id="UP001484535"/>
    </source>
</evidence>
<protein>
    <submittedName>
        <fullName evidence="2">Uncharacterized protein</fullName>
    </submittedName>
</protein>
<dbReference type="RefSeq" id="WP_346785893.1">
    <property type="nucleotide sequence ID" value="NZ_JBDLBR010000005.1"/>
</dbReference>
<name>A0ABV0CZZ7_9SPHN</name>
<feature type="transmembrane region" description="Helical" evidence="1">
    <location>
        <begin position="179"/>
        <end position="196"/>
    </location>
</feature>
<keyword evidence="1" id="KW-0812">Transmembrane</keyword>
<keyword evidence="3" id="KW-1185">Reference proteome</keyword>
<gene>
    <name evidence="2" type="ORF">ABDJ38_14770</name>
</gene>
<feature type="transmembrane region" description="Helical" evidence="1">
    <location>
        <begin position="89"/>
        <end position="110"/>
    </location>
</feature>
<reference evidence="2 3" key="1">
    <citation type="submission" date="2024-05" db="EMBL/GenBank/DDBJ databases">
        <authorList>
            <person name="Park S."/>
        </authorList>
    </citation>
    <scope>NUCLEOTIDE SEQUENCE [LARGE SCALE GENOMIC DNA]</scope>
    <source>
        <strain evidence="2 3">DGU5</strain>
    </source>
</reference>
<comment type="caution">
    <text evidence="2">The sequence shown here is derived from an EMBL/GenBank/DDBJ whole genome shotgun (WGS) entry which is preliminary data.</text>
</comment>
<dbReference type="EMBL" id="JBDLBR010000005">
    <property type="protein sequence ID" value="MEN7538443.1"/>
    <property type="molecule type" value="Genomic_DNA"/>
</dbReference>
<evidence type="ECO:0000313" key="2">
    <source>
        <dbReference type="EMBL" id="MEN7538443.1"/>
    </source>
</evidence>
<keyword evidence="1" id="KW-0472">Membrane</keyword>
<keyword evidence="1" id="KW-1133">Transmembrane helix</keyword>